<feature type="region of interest" description="Disordered" evidence="1">
    <location>
        <begin position="52"/>
        <end position="84"/>
    </location>
</feature>
<evidence type="ECO:0000256" key="1">
    <source>
        <dbReference type="SAM" id="MobiDB-lite"/>
    </source>
</evidence>
<dbReference type="PATRIC" id="fig|1938.6.peg.7297"/>
<protein>
    <submittedName>
        <fullName evidence="2">Uncharacterized protein</fullName>
    </submittedName>
</protein>
<evidence type="ECO:0000313" key="3">
    <source>
        <dbReference type="Proteomes" id="UP000037023"/>
    </source>
</evidence>
<feature type="region of interest" description="Disordered" evidence="1">
    <location>
        <begin position="109"/>
        <end position="128"/>
    </location>
</feature>
<reference evidence="2 3" key="1">
    <citation type="submission" date="2015-06" db="EMBL/GenBank/DDBJ databases">
        <authorList>
            <person name="Hoefler B.C."/>
            <person name="Straight P.D."/>
        </authorList>
    </citation>
    <scope>NUCLEOTIDE SEQUENCE [LARGE SCALE GENOMIC DNA]</scope>
    <source>
        <strain evidence="2 3">NRRL 3427</strain>
    </source>
</reference>
<dbReference type="EMBL" id="LGUP01000388">
    <property type="protein sequence ID" value="KOG11615.1"/>
    <property type="molecule type" value="Genomic_DNA"/>
</dbReference>
<comment type="caution">
    <text evidence="2">The sequence shown here is derived from an EMBL/GenBank/DDBJ whole genome shotgun (WGS) entry which is preliminary data.</text>
</comment>
<dbReference type="RefSeq" id="WP_033210470.1">
    <property type="nucleotide sequence ID" value="NZ_LGUP01000388.1"/>
</dbReference>
<evidence type="ECO:0000313" key="2">
    <source>
        <dbReference type="EMBL" id="KOG11615.1"/>
    </source>
</evidence>
<feature type="compositionally biased region" description="Basic and acidic residues" evidence="1">
    <location>
        <begin position="184"/>
        <end position="194"/>
    </location>
</feature>
<accession>A0A0L8JD87</accession>
<organism evidence="2 3">
    <name type="scientific">Streptomyces viridochromogenes</name>
    <dbReference type="NCBI Taxonomy" id="1938"/>
    <lineage>
        <taxon>Bacteria</taxon>
        <taxon>Bacillati</taxon>
        <taxon>Actinomycetota</taxon>
        <taxon>Actinomycetes</taxon>
        <taxon>Kitasatosporales</taxon>
        <taxon>Streptomycetaceae</taxon>
        <taxon>Streptomyces</taxon>
    </lineage>
</organism>
<sequence length="230" mass="22516">MADRHLDVVLTPDQALRITPIVDGIVAGLNRRLDDHRCQLSGNGEGAEITRAREEGGRDPRRSLLDEERPVGSVTAESDGVLGRDHGPATVLSGVGFGGGPATAAELQQGALPPSGQQPSTAPFGLPGGPTVGVAGVTAGAGLGGMGMGMGMGGGASGGSRGGRSASGTLGKADPDVWGAGARDTWEHGRDRGEGTTLASGETRGRARGGSTGSGGSGGGGPPGAVLGRR</sequence>
<proteinExistence type="predicted"/>
<feature type="compositionally biased region" description="Gly residues" evidence="1">
    <location>
        <begin position="208"/>
        <end position="223"/>
    </location>
</feature>
<gene>
    <name evidence="2" type="ORF">ADK34_33950</name>
</gene>
<name>A0A0L8JD87_STRVR</name>
<feature type="compositionally biased region" description="Basic and acidic residues" evidence="1">
    <location>
        <begin position="52"/>
        <end position="70"/>
    </location>
</feature>
<dbReference type="Proteomes" id="UP000037023">
    <property type="component" value="Unassembled WGS sequence"/>
</dbReference>
<dbReference type="AlphaFoldDB" id="A0A0L8JD87"/>
<feature type="region of interest" description="Disordered" evidence="1">
    <location>
        <begin position="155"/>
        <end position="230"/>
    </location>
</feature>